<sequence length="161" mass="17764">MVNTRKNTSKKVPLDTIMEDADSHTSDLQASGIREEGTVHAKNQGEDTENVFDDLDDGQNLKGGDEEEKAHHENEEDDGESAEPPQKDTIAPVNPQGHRRPPMLLSPDALLTLKAKSRHEDKVQWHPHIKGKGITPATRLTKVVEPPWDSPGTVRGIFVPS</sequence>
<dbReference type="EnsemblPlants" id="evm.model.06.1390">
    <property type="protein sequence ID" value="cds.evm.model.06.1390"/>
    <property type="gene ID" value="evm.TU.06.1390"/>
</dbReference>
<organism evidence="2 3">
    <name type="scientific">Cannabis sativa</name>
    <name type="common">Hemp</name>
    <name type="synonym">Marijuana</name>
    <dbReference type="NCBI Taxonomy" id="3483"/>
    <lineage>
        <taxon>Eukaryota</taxon>
        <taxon>Viridiplantae</taxon>
        <taxon>Streptophyta</taxon>
        <taxon>Embryophyta</taxon>
        <taxon>Tracheophyta</taxon>
        <taxon>Spermatophyta</taxon>
        <taxon>Magnoliopsida</taxon>
        <taxon>eudicotyledons</taxon>
        <taxon>Gunneridae</taxon>
        <taxon>Pentapetalae</taxon>
        <taxon>rosids</taxon>
        <taxon>fabids</taxon>
        <taxon>Rosales</taxon>
        <taxon>Cannabaceae</taxon>
        <taxon>Cannabis</taxon>
    </lineage>
</organism>
<reference evidence="2" key="2">
    <citation type="submission" date="2021-03" db="UniProtKB">
        <authorList>
            <consortium name="EnsemblPlants"/>
        </authorList>
    </citation>
    <scope>IDENTIFICATION</scope>
</reference>
<feature type="compositionally biased region" description="Acidic residues" evidence="1">
    <location>
        <begin position="46"/>
        <end position="57"/>
    </location>
</feature>
<evidence type="ECO:0000313" key="2">
    <source>
        <dbReference type="EnsemblPlants" id="cds.evm.model.06.1390"/>
    </source>
</evidence>
<name>A0A803PU95_CANSA</name>
<evidence type="ECO:0000313" key="3">
    <source>
        <dbReference type="Proteomes" id="UP000596661"/>
    </source>
</evidence>
<reference evidence="2" key="1">
    <citation type="submission" date="2018-11" db="EMBL/GenBank/DDBJ databases">
        <authorList>
            <person name="Grassa J C."/>
        </authorList>
    </citation>
    <scope>NUCLEOTIDE SEQUENCE [LARGE SCALE GENOMIC DNA]</scope>
</reference>
<proteinExistence type="predicted"/>
<evidence type="ECO:0000256" key="1">
    <source>
        <dbReference type="SAM" id="MobiDB-lite"/>
    </source>
</evidence>
<dbReference type="EMBL" id="UZAU01000606">
    <property type="status" value="NOT_ANNOTATED_CDS"/>
    <property type="molecule type" value="Genomic_DNA"/>
</dbReference>
<feature type="compositionally biased region" description="Basic and acidic residues" evidence="1">
    <location>
        <begin position="33"/>
        <end position="45"/>
    </location>
</feature>
<accession>A0A803PU95</accession>
<dbReference type="Gramene" id="evm.model.06.1390">
    <property type="protein sequence ID" value="cds.evm.model.06.1390"/>
    <property type="gene ID" value="evm.TU.06.1390"/>
</dbReference>
<dbReference type="Proteomes" id="UP000596661">
    <property type="component" value="Chromosome 6"/>
</dbReference>
<protein>
    <submittedName>
        <fullName evidence="2">Uncharacterized protein</fullName>
    </submittedName>
</protein>
<keyword evidence="3" id="KW-1185">Reference proteome</keyword>
<dbReference type="AlphaFoldDB" id="A0A803PU95"/>
<feature type="region of interest" description="Disordered" evidence="1">
    <location>
        <begin position="1"/>
        <end position="104"/>
    </location>
</feature>